<dbReference type="HOGENOM" id="CLU_010194_47_12_5"/>
<proteinExistence type="inferred from homology"/>
<dbReference type="SUPFAM" id="SSF51735">
    <property type="entry name" value="NAD(P)-binding Rossmann-fold domains"/>
    <property type="match status" value="1"/>
</dbReference>
<dbReference type="STRING" id="314265.R2601_03458"/>
<evidence type="ECO:0000313" key="3">
    <source>
        <dbReference type="EMBL" id="EAU48598.1"/>
    </source>
</evidence>
<dbReference type="AlphaFoldDB" id="Q0FWF4"/>
<evidence type="ECO:0000256" key="1">
    <source>
        <dbReference type="ARBA" id="ARBA00006484"/>
    </source>
</evidence>
<accession>Q0FWF4</accession>
<dbReference type="Proteomes" id="UP000006230">
    <property type="component" value="Unassembled WGS sequence"/>
</dbReference>
<dbReference type="PANTHER" id="PTHR24321:SF8">
    <property type="entry name" value="ESTRADIOL 17-BETA-DEHYDROGENASE 8-RELATED"/>
    <property type="match status" value="1"/>
</dbReference>
<dbReference type="EMBL" id="AATQ01000001">
    <property type="protein sequence ID" value="EAU48598.1"/>
    <property type="molecule type" value="Genomic_DNA"/>
</dbReference>
<dbReference type="PRINTS" id="PR00081">
    <property type="entry name" value="GDHRDH"/>
</dbReference>
<dbReference type="GO" id="GO:0016491">
    <property type="term" value="F:oxidoreductase activity"/>
    <property type="evidence" value="ECO:0007669"/>
    <property type="project" value="UniProtKB-KW"/>
</dbReference>
<dbReference type="Pfam" id="PF13561">
    <property type="entry name" value="adh_short_C2"/>
    <property type="match status" value="1"/>
</dbReference>
<comment type="similarity">
    <text evidence="1">Belongs to the short-chain dehydrogenases/reductases (SDR) family.</text>
</comment>
<keyword evidence="4" id="KW-1185">Reference proteome</keyword>
<evidence type="ECO:0000256" key="2">
    <source>
        <dbReference type="ARBA" id="ARBA00023002"/>
    </source>
</evidence>
<dbReference type="InterPro" id="IPR036291">
    <property type="entry name" value="NAD(P)-bd_dom_sf"/>
</dbReference>
<dbReference type="PANTHER" id="PTHR24321">
    <property type="entry name" value="DEHYDROGENASES, SHORT CHAIN"/>
    <property type="match status" value="1"/>
</dbReference>
<dbReference type="eggNOG" id="COG1028">
    <property type="taxonomic scope" value="Bacteria"/>
</dbReference>
<gene>
    <name evidence="3" type="ORF">R2601_03458</name>
</gene>
<reference evidence="3 4" key="1">
    <citation type="journal article" date="2010" name="J. Bacteriol.">
        <title>Genome sequences of Pelagibaca bermudensis HTCC2601T and Maritimibacter alkaliphilus HTCC2654T, the type strains of two marine Roseobacter genera.</title>
        <authorList>
            <person name="Thrash J.C."/>
            <person name="Cho J.C."/>
            <person name="Ferriera S."/>
            <person name="Johnson J."/>
            <person name="Vergin K.L."/>
            <person name="Giovannoni S.J."/>
        </authorList>
    </citation>
    <scope>NUCLEOTIDE SEQUENCE [LARGE SCALE GENOMIC DNA]</scope>
    <source>
        <strain evidence="4">DSM 26914 / JCM 13377 / KCTC 12554 / HTCC2601</strain>
    </source>
</reference>
<dbReference type="InterPro" id="IPR002347">
    <property type="entry name" value="SDR_fam"/>
</dbReference>
<keyword evidence="2" id="KW-0560">Oxidoreductase</keyword>
<name>Q0FWF4_SALBH</name>
<dbReference type="Gene3D" id="3.40.50.720">
    <property type="entry name" value="NAD(P)-binding Rossmann-like Domain"/>
    <property type="match status" value="1"/>
</dbReference>
<protein>
    <submittedName>
        <fullName evidence="3">Oxidoreductase, short chain dehydrogenase/reductase family protein</fullName>
    </submittedName>
</protein>
<sequence length="78" mass="8496">MGIRVNAVAPGVIRTPMTELYFSDPDMIDRLRRAYPLGRAGAPEEVAEVIAFLASERARYVTGTVVPVDGGYTAGRRK</sequence>
<organism evidence="3 4">
    <name type="scientific">Salipiger bermudensis (strain DSM 26914 / JCM 13377 / KCTC 12554 / HTCC2601)</name>
    <name type="common">Pelagibaca bermudensis</name>
    <dbReference type="NCBI Taxonomy" id="314265"/>
    <lineage>
        <taxon>Bacteria</taxon>
        <taxon>Pseudomonadati</taxon>
        <taxon>Pseudomonadota</taxon>
        <taxon>Alphaproteobacteria</taxon>
        <taxon>Rhodobacterales</taxon>
        <taxon>Roseobacteraceae</taxon>
        <taxon>Salipiger</taxon>
    </lineage>
</organism>
<comment type="caution">
    <text evidence="3">The sequence shown here is derived from an EMBL/GenBank/DDBJ whole genome shotgun (WGS) entry which is preliminary data.</text>
</comment>
<evidence type="ECO:0000313" key="4">
    <source>
        <dbReference type="Proteomes" id="UP000006230"/>
    </source>
</evidence>